<protein>
    <recommendedName>
        <fullName evidence="8">GH18 domain-containing protein</fullName>
    </recommendedName>
</protein>
<keyword evidence="10" id="KW-1185">Reference proteome</keyword>
<comment type="similarity">
    <text evidence="2">Belongs to the glycosyl hydrolase 18 family. IDGF subfamily.</text>
</comment>
<evidence type="ECO:0000259" key="8">
    <source>
        <dbReference type="PROSITE" id="PS51910"/>
    </source>
</evidence>
<keyword evidence="5" id="KW-1015">Disulfide bond</keyword>
<dbReference type="SUPFAM" id="SSF51445">
    <property type="entry name" value="(Trans)glycosidases"/>
    <property type="match status" value="2"/>
</dbReference>
<feature type="domain" description="GH18" evidence="8">
    <location>
        <begin position="471"/>
        <end position="886"/>
    </location>
</feature>
<feature type="chain" id="PRO_5035320857" description="GH18 domain-containing protein" evidence="7">
    <location>
        <begin position="18"/>
        <end position="886"/>
    </location>
</feature>
<dbReference type="EMBL" id="JABDTM020026210">
    <property type="protein sequence ID" value="KAH0812232.1"/>
    <property type="molecule type" value="Genomic_DNA"/>
</dbReference>
<dbReference type="InterPro" id="IPR015520">
    <property type="entry name" value="IDGF"/>
</dbReference>
<evidence type="ECO:0000256" key="5">
    <source>
        <dbReference type="ARBA" id="ARBA00023157"/>
    </source>
</evidence>
<evidence type="ECO:0000256" key="7">
    <source>
        <dbReference type="SAM" id="SignalP"/>
    </source>
</evidence>
<dbReference type="FunFam" id="3.20.20.80:FF:000071">
    <property type="entry name" value="Imaginal disc growth factor"/>
    <property type="match status" value="2"/>
</dbReference>
<dbReference type="GO" id="GO:0005975">
    <property type="term" value="P:carbohydrate metabolic process"/>
    <property type="evidence" value="ECO:0007669"/>
    <property type="project" value="InterPro"/>
</dbReference>
<name>A0A8J6HD61_TENMO</name>
<evidence type="ECO:0000256" key="1">
    <source>
        <dbReference type="ARBA" id="ARBA00004613"/>
    </source>
</evidence>
<accession>A0A8J6HD61</accession>
<keyword evidence="4 7" id="KW-0732">Signal</keyword>
<evidence type="ECO:0000313" key="10">
    <source>
        <dbReference type="Proteomes" id="UP000719412"/>
    </source>
</evidence>
<comment type="subcellular location">
    <subcellularLocation>
        <location evidence="1">Secreted</location>
    </subcellularLocation>
</comment>
<evidence type="ECO:0000256" key="4">
    <source>
        <dbReference type="ARBA" id="ARBA00022729"/>
    </source>
</evidence>
<dbReference type="PANTHER" id="PTHR11177:SF235">
    <property type="entry name" value="CHITINASE-LIKE PROTEIN IDGF1-RELATED"/>
    <property type="match status" value="1"/>
</dbReference>
<dbReference type="Pfam" id="PF00704">
    <property type="entry name" value="Glyco_hydro_18"/>
    <property type="match status" value="2"/>
</dbReference>
<gene>
    <name evidence="9" type="ORF">GEV33_010561</name>
</gene>
<evidence type="ECO:0000256" key="6">
    <source>
        <dbReference type="ARBA" id="ARBA00023180"/>
    </source>
</evidence>
<reference evidence="9" key="1">
    <citation type="journal article" date="2020" name="J Insects Food Feed">
        <title>The yellow mealworm (Tenebrio molitor) genome: a resource for the emerging insects as food and feed industry.</title>
        <authorList>
            <person name="Eriksson T."/>
            <person name="Andere A."/>
            <person name="Kelstrup H."/>
            <person name="Emery V."/>
            <person name="Picard C."/>
        </authorList>
    </citation>
    <scope>NUCLEOTIDE SEQUENCE</scope>
    <source>
        <strain evidence="9">Stoneville</strain>
        <tissue evidence="9">Whole head</tissue>
    </source>
</reference>
<evidence type="ECO:0000313" key="9">
    <source>
        <dbReference type="EMBL" id="KAH0812232.1"/>
    </source>
</evidence>
<sequence>MKILICALLALAAYVAASDKVVCYYNSKSHFREGQGKFDINFIDPSLSFCTHLIYGYAGISADSYKAVPLNELFDVTRDNYRHITALKRRFPGLRVLLSVGGNEDHGDDGNIKYRTILESVEHRLAFVNSAHSLVKNFGFDGLDLAWEFPETKPKKIRGKISSFFSNLKHKIVGESVVDEKAEEHKEQFTAFVREIRNTFRHDGLLLTLSVLPNVNSSVYYDPRALSPNLDFITLQAFDFYTPKRNPKEADYPAPLYELIDRKFDENADYQVRYWLQKGAPNNKLILGIPAYGRAWKMDGDSSISGVPPLSIDGPAPEGPYSKEEGLLSYPEVCVKLANPQKLQTSAGKHLRKMGDPSKRKGTFAFRVPDDNEEGGIWVGYEDPDTAGNKASYAKAKGLGGIAIVDITLDDFRGLCTGDKFPILRAAKFRLCKFIPSLQSVVHQQRTAMGSFKPLLLLGVVAFAAYTKAENKIVCYYDSKSHFRQAQAKFEITDIEPALDTCTHLIYGYAAINEETYKLTPLNEQFDVIKDNYRKVTDLKKKFPKLKVLLSVGGNADVGGEGSEKNLKYRDLLETTTRRLSFVNSAYTLIKAYGFDGLDLAWEFPENKPKKIRSKLGSIWHSVKKTVGGTKVIDENAADHRDQFVSLVRELRGAFKAENLLLTLTVLPNVNSTVYYDPRALSPNLEFVTLEAFDFYTPERNPKEADYPAPLYELVDRKPDENVDAQVKYWLSNGAPSNKIVLGLPTYGRAWAMTDESDINGTPPVTVDGPAEPGANTKIAGLLSYPEICNLLNDPQNAKIPKAFQIKRIADHSKRKGSYAFRIADENNNGGLWVGYEDKDTAGYKASYAKAKSLGGIAVVDLSLDDFKGSCGRDKYDILRTAKTFL</sequence>
<dbReference type="InterPro" id="IPR050314">
    <property type="entry name" value="Glycosyl_Hydrlase_18"/>
</dbReference>
<dbReference type="SUPFAM" id="SSF54556">
    <property type="entry name" value="Chitinase insertion domain"/>
    <property type="match status" value="2"/>
</dbReference>
<organism evidence="9 10">
    <name type="scientific">Tenebrio molitor</name>
    <name type="common">Yellow mealworm beetle</name>
    <dbReference type="NCBI Taxonomy" id="7067"/>
    <lineage>
        <taxon>Eukaryota</taxon>
        <taxon>Metazoa</taxon>
        <taxon>Ecdysozoa</taxon>
        <taxon>Arthropoda</taxon>
        <taxon>Hexapoda</taxon>
        <taxon>Insecta</taxon>
        <taxon>Pterygota</taxon>
        <taxon>Neoptera</taxon>
        <taxon>Endopterygota</taxon>
        <taxon>Coleoptera</taxon>
        <taxon>Polyphaga</taxon>
        <taxon>Cucujiformia</taxon>
        <taxon>Tenebrionidae</taxon>
        <taxon>Tenebrio</taxon>
    </lineage>
</organism>
<dbReference type="GO" id="GO:0005576">
    <property type="term" value="C:extracellular region"/>
    <property type="evidence" value="ECO:0007669"/>
    <property type="project" value="UniProtKB-SubCell"/>
</dbReference>
<feature type="domain" description="GH18" evidence="8">
    <location>
        <begin position="19"/>
        <end position="434"/>
    </location>
</feature>
<reference evidence="9" key="2">
    <citation type="submission" date="2021-08" db="EMBL/GenBank/DDBJ databases">
        <authorList>
            <person name="Eriksson T."/>
        </authorList>
    </citation>
    <scope>NUCLEOTIDE SEQUENCE</scope>
    <source>
        <strain evidence="9">Stoneville</strain>
        <tissue evidence="9">Whole head</tissue>
    </source>
</reference>
<feature type="signal peptide" evidence="7">
    <location>
        <begin position="1"/>
        <end position="17"/>
    </location>
</feature>
<dbReference type="InterPro" id="IPR001223">
    <property type="entry name" value="Glyco_hydro18_cat"/>
</dbReference>
<dbReference type="GO" id="GO:0004568">
    <property type="term" value="F:chitinase activity"/>
    <property type="evidence" value="ECO:0007669"/>
    <property type="project" value="TreeGrafter"/>
</dbReference>
<comment type="caution">
    <text evidence="9">The sequence shown here is derived from an EMBL/GenBank/DDBJ whole genome shotgun (WGS) entry which is preliminary data.</text>
</comment>
<dbReference type="InterPro" id="IPR029070">
    <property type="entry name" value="Chitinase_insertion_sf"/>
</dbReference>
<evidence type="ECO:0000256" key="2">
    <source>
        <dbReference type="ARBA" id="ARBA00006606"/>
    </source>
</evidence>
<keyword evidence="6" id="KW-0325">Glycoprotein</keyword>
<dbReference type="SMART" id="SM00636">
    <property type="entry name" value="Glyco_18"/>
    <property type="match status" value="2"/>
</dbReference>
<dbReference type="CDD" id="cd02873">
    <property type="entry name" value="GH18_IDGF"/>
    <property type="match status" value="1"/>
</dbReference>
<dbReference type="AlphaFoldDB" id="A0A8J6HD61"/>
<dbReference type="GO" id="GO:0006032">
    <property type="term" value="P:chitin catabolic process"/>
    <property type="evidence" value="ECO:0007669"/>
    <property type="project" value="TreeGrafter"/>
</dbReference>
<dbReference type="InterPro" id="IPR017853">
    <property type="entry name" value="GH"/>
</dbReference>
<evidence type="ECO:0000256" key="3">
    <source>
        <dbReference type="ARBA" id="ARBA00022525"/>
    </source>
</evidence>
<keyword evidence="3" id="KW-0964">Secreted</keyword>
<dbReference type="GO" id="GO:0008061">
    <property type="term" value="F:chitin binding"/>
    <property type="evidence" value="ECO:0007669"/>
    <property type="project" value="InterPro"/>
</dbReference>
<dbReference type="Proteomes" id="UP000719412">
    <property type="component" value="Unassembled WGS sequence"/>
</dbReference>
<dbReference type="Gene3D" id="3.10.50.10">
    <property type="match status" value="2"/>
</dbReference>
<dbReference type="PROSITE" id="PS51910">
    <property type="entry name" value="GH18_2"/>
    <property type="match status" value="2"/>
</dbReference>
<dbReference type="PANTHER" id="PTHR11177">
    <property type="entry name" value="CHITINASE"/>
    <property type="match status" value="1"/>
</dbReference>
<proteinExistence type="inferred from homology"/>
<dbReference type="InterPro" id="IPR011583">
    <property type="entry name" value="Chitinase_II/V-like_cat"/>
</dbReference>
<dbReference type="Gene3D" id="3.20.20.80">
    <property type="entry name" value="Glycosidases"/>
    <property type="match status" value="2"/>
</dbReference>